<evidence type="ECO:0000313" key="9">
    <source>
        <dbReference type="Proteomes" id="UP000219281"/>
    </source>
</evidence>
<dbReference type="PANTHER" id="PTHR40980:SF4">
    <property type="entry name" value="TONB-DEPENDENT RECEPTOR-LIKE BETA-BARREL DOMAIN-CONTAINING PROTEIN"/>
    <property type="match status" value="1"/>
</dbReference>
<dbReference type="PANTHER" id="PTHR40980">
    <property type="entry name" value="PLUG DOMAIN-CONTAINING PROTEIN"/>
    <property type="match status" value="1"/>
</dbReference>
<keyword evidence="4" id="KW-0798">TonB box</keyword>
<keyword evidence="5" id="KW-0732">Signal</keyword>
<dbReference type="RefSeq" id="WP_097129070.1">
    <property type="nucleotide sequence ID" value="NZ_OCMT01000001.1"/>
</dbReference>
<name>A0A285ZT65_9SPHI</name>
<keyword evidence="9" id="KW-1185">Reference proteome</keyword>
<dbReference type="InterPro" id="IPR008969">
    <property type="entry name" value="CarboxyPept-like_regulatory"/>
</dbReference>
<dbReference type="InterPro" id="IPR037066">
    <property type="entry name" value="Plug_dom_sf"/>
</dbReference>
<proteinExistence type="inferred from homology"/>
<dbReference type="NCBIfam" id="TIGR01782">
    <property type="entry name" value="TonB-Xanth-Caul"/>
    <property type="match status" value="1"/>
</dbReference>
<evidence type="ECO:0000313" key="8">
    <source>
        <dbReference type="EMBL" id="SOD12832.1"/>
    </source>
</evidence>
<feature type="signal peptide" evidence="5">
    <location>
        <begin position="1"/>
        <end position="34"/>
    </location>
</feature>
<comment type="similarity">
    <text evidence="4">Belongs to the TonB-dependent receptor family.</text>
</comment>
<dbReference type="EMBL" id="OCMT01000001">
    <property type="protein sequence ID" value="SOD12832.1"/>
    <property type="molecule type" value="Genomic_DNA"/>
</dbReference>
<organism evidence="8 9">
    <name type="scientific">Pedobacter xixiisoli</name>
    <dbReference type="NCBI Taxonomy" id="1476464"/>
    <lineage>
        <taxon>Bacteria</taxon>
        <taxon>Pseudomonadati</taxon>
        <taxon>Bacteroidota</taxon>
        <taxon>Sphingobacteriia</taxon>
        <taxon>Sphingobacteriales</taxon>
        <taxon>Sphingobacteriaceae</taxon>
        <taxon>Pedobacter</taxon>
    </lineage>
</organism>
<dbReference type="AlphaFoldDB" id="A0A285ZT65"/>
<dbReference type="SUPFAM" id="SSF49464">
    <property type="entry name" value="Carboxypeptidase regulatory domain-like"/>
    <property type="match status" value="1"/>
</dbReference>
<feature type="chain" id="PRO_5013126370" evidence="5">
    <location>
        <begin position="35"/>
        <end position="1021"/>
    </location>
</feature>
<reference evidence="9" key="1">
    <citation type="submission" date="2017-09" db="EMBL/GenBank/DDBJ databases">
        <authorList>
            <person name="Varghese N."/>
            <person name="Submissions S."/>
        </authorList>
    </citation>
    <scope>NUCLEOTIDE SEQUENCE [LARGE SCALE GENOMIC DNA]</scope>
    <source>
        <strain evidence="9">CGMCC 1.12803</strain>
    </source>
</reference>
<dbReference type="Gene3D" id="2.40.170.20">
    <property type="entry name" value="TonB-dependent receptor, beta-barrel domain"/>
    <property type="match status" value="1"/>
</dbReference>
<evidence type="ECO:0000256" key="5">
    <source>
        <dbReference type="SAM" id="SignalP"/>
    </source>
</evidence>
<dbReference type="Pfam" id="PF13715">
    <property type="entry name" value="CarbopepD_reg_2"/>
    <property type="match status" value="1"/>
</dbReference>
<dbReference type="InterPro" id="IPR012910">
    <property type="entry name" value="Plug_dom"/>
</dbReference>
<dbReference type="InterPro" id="IPR010104">
    <property type="entry name" value="TonB_rcpt_bac"/>
</dbReference>
<evidence type="ECO:0000256" key="3">
    <source>
        <dbReference type="ARBA" id="ARBA00023237"/>
    </source>
</evidence>
<keyword evidence="2 4" id="KW-0472">Membrane</keyword>
<dbReference type="InterPro" id="IPR000531">
    <property type="entry name" value="Beta-barrel_TonB"/>
</dbReference>
<dbReference type="Pfam" id="PF07715">
    <property type="entry name" value="Plug"/>
    <property type="match status" value="1"/>
</dbReference>
<dbReference type="Pfam" id="PF00593">
    <property type="entry name" value="TonB_dep_Rec_b-barrel"/>
    <property type="match status" value="1"/>
</dbReference>
<dbReference type="SUPFAM" id="SSF56935">
    <property type="entry name" value="Porins"/>
    <property type="match status" value="1"/>
</dbReference>
<keyword evidence="8" id="KW-0675">Receptor</keyword>
<dbReference type="Gene3D" id="2.60.40.1120">
    <property type="entry name" value="Carboxypeptidase-like, regulatory domain"/>
    <property type="match status" value="1"/>
</dbReference>
<evidence type="ECO:0000256" key="4">
    <source>
        <dbReference type="RuleBase" id="RU003357"/>
    </source>
</evidence>
<sequence length="1021" mass="114894">MKKNNGLFNPKGIFMRISLIFCLLSTLCLTFSSAAVVKAQYGLDKRIDITLKDKTFPELLKEIERKTGVSFVYTNKENVAGTVSVSDQSKTARAILTPLLKKYELQAVENGLLVVLRKLEAKVSVQEKPGSIVGFVKDVANNQILPYATVVVKGTNQKAITDMNGYFVLSNVSAGKAVLRVTYIGFKAFETTVNVVGGKTNNADLKLTSESNDMKGITITGIRRGESVALNNMQNADNVKYVLSEEQIERFPDATVGEAMQRVPGIAMDYSYGLPRNIIIRGLDQSMGSVTLNGNRLPSTQTNSRDIDLNGILSSTVEAIEVNKTLTPDMEADGTSGSVNIISKTPKIGMKQFQVKGSFGNNFLLGKQNFDGAFNYGERKNKIAYLIGVNYSNTNRGEDRVQKDYDTYEINGVEKLKLSNLELEGSDLNRENIGVQGELSFFPTEKSQIYVRGNYNKFYELQTRGTKSYSIGEYTSETTVADVNIGSSGTPRDYNRDLFSVSGGAKTNINNWIGNVDVTYASGLYDQPTYYDGFFNYGGLTANMDISNPRAPQFDFTNGNPNDASKYVTSNYVNRHQIANDRDIQGSLNIERTFDLSDKNKFKFKFGGRMKYKEDDHTRSYYQYKLKTGTIAMSNFLSDYSREKYFNGHYNLSGAIANGYLMEEYYQNNLNLFSNDETYIRQNTDPDSYNGKENMQAGYVMGKLTLDKLDIITGVRYENTGFEYNGNIVNFNNTGAYVSTNKVAVKSNFNGFFPSLNLKYAVSPRTNFRAAVTKSLSRPGYYDLVPWEEIEVRRKRMKKGNPDLDQATSVNYDFLFEHYLKSLGLISGGIFYKNIDNYIYESIYLQQGGQFDQYQVTQTVNGANAHVYGYEVAWQQQLTFLPGFWNGFGIYANYTQIQSKFKVPGIVSERTVRLPSMRPKVGNASLSYEKYGFSGRLSLNFYDTFIDELADVEANDLMEKGRVQLDFSASQKINNKFTIFMGISNINNAQTILDFGDGRPNDHKYYSRWANLGFKYNPFYK</sequence>
<accession>A0A285ZT65</accession>
<evidence type="ECO:0000259" key="6">
    <source>
        <dbReference type="Pfam" id="PF00593"/>
    </source>
</evidence>
<evidence type="ECO:0000256" key="2">
    <source>
        <dbReference type="ARBA" id="ARBA00023136"/>
    </source>
</evidence>
<gene>
    <name evidence="8" type="ORF">SAMN06297358_0872</name>
</gene>
<comment type="subcellular location">
    <subcellularLocation>
        <location evidence="1 4">Cell outer membrane</location>
    </subcellularLocation>
</comment>
<evidence type="ECO:0000256" key="1">
    <source>
        <dbReference type="ARBA" id="ARBA00004442"/>
    </source>
</evidence>
<dbReference type="Gene3D" id="2.170.130.10">
    <property type="entry name" value="TonB-dependent receptor, plug domain"/>
    <property type="match status" value="1"/>
</dbReference>
<dbReference type="GO" id="GO:0009279">
    <property type="term" value="C:cell outer membrane"/>
    <property type="evidence" value="ECO:0007669"/>
    <property type="project" value="UniProtKB-SubCell"/>
</dbReference>
<protein>
    <submittedName>
        <fullName evidence="8">TonB-dependent receptor</fullName>
    </submittedName>
</protein>
<dbReference type="InterPro" id="IPR036942">
    <property type="entry name" value="Beta-barrel_TonB_sf"/>
</dbReference>
<feature type="domain" description="TonB-dependent receptor-like beta-barrel" evidence="6">
    <location>
        <begin position="525"/>
        <end position="986"/>
    </location>
</feature>
<evidence type="ECO:0000259" key="7">
    <source>
        <dbReference type="Pfam" id="PF07715"/>
    </source>
</evidence>
<feature type="domain" description="TonB-dependent receptor plug" evidence="7">
    <location>
        <begin position="239"/>
        <end position="326"/>
    </location>
</feature>
<dbReference type="OrthoDB" id="8727862at2"/>
<keyword evidence="3" id="KW-0998">Cell outer membrane</keyword>
<dbReference type="Proteomes" id="UP000219281">
    <property type="component" value="Unassembled WGS sequence"/>
</dbReference>